<evidence type="ECO:0000313" key="12">
    <source>
        <dbReference type="Proteomes" id="UP000626092"/>
    </source>
</evidence>
<dbReference type="InterPro" id="IPR000659">
    <property type="entry name" value="Pyridox_Oxase"/>
</dbReference>
<sequence length="537" mass="60396">MASRPVSSVESLESSDSITYLSQREAAEIDETLMGPLGFSIDQLMELAGLSVATAIAEVYRSSEYNRVLAICGPGNNGGDGLVAARHLYHFGYKPVVCYPKRTPKPLYDGLVTQLESLSVPFLLAEDLPMDLSNNFDILVDAMFGFSFHGTPRPPFDGLIQRLVYRMRQESPVVISIDIPSGWHVEEGDISGGGIKPDMLVSLTAPKLCAKRFCGPHHFLGGRFVPPSIVEKFNLKLPPYPSTSMCVRIGKPPQVDISALRENYISPEFREDQVEADPLAQDLVILQFEKWFADAVAACLKEPNAMALSTADKSGKPELCKSISTSDAIRLHVFFFFFVLYSSSRIVLLKGVDKDGFVWYTNYESQKAREISENPRASLLFYWDGLNRQVRVEGLVEKVSEEESEQYFHSRPRGSQIGAIVSKQSAVIPGRNILHQEYKELEAKFSDRSLIPKPKHWGGYRLKPEHFEFWQGQQSRLHDRIRYSPEVIDGKRMNQLIVYTESVTCSNKPNVEYEISLLNKETVKWQSSVILISVLVN</sequence>
<evidence type="ECO:0000256" key="5">
    <source>
        <dbReference type="ARBA" id="ARBA00022630"/>
    </source>
</evidence>
<evidence type="ECO:0000259" key="10">
    <source>
        <dbReference type="PROSITE" id="PS51385"/>
    </source>
</evidence>
<comment type="cofactor">
    <cofactor evidence="9">
        <name>K(+)</name>
        <dbReference type="ChEBI" id="CHEBI:29103"/>
    </cofactor>
    <text evidence="9">Binds 1 potassium ion per subunit.</text>
</comment>
<feature type="binding site" evidence="9">
    <location>
        <begin position="76"/>
        <end position="80"/>
    </location>
    <ligand>
        <name>(6S)-NADPHX</name>
        <dbReference type="ChEBI" id="CHEBI:64076"/>
    </ligand>
</feature>
<evidence type="ECO:0000256" key="3">
    <source>
        <dbReference type="ARBA" id="ARBA00005037"/>
    </source>
</evidence>
<dbReference type="HAMAP" id="MF_01629">
    <property type="entry name" value="PdxH"/>
    <property type="match status" value="1"/>
</dbReference>
<evidence type="ECO:0000313" key="11">
    <source>
        <dbReference type="EMBL" id="KAF7142035.1"/>
    </source>
</evidence>
<dbReference type="SUPFAM" id="SSF50475">
    <property type="entry name" value="FMN-binding split barrel"/>
    <property type="match status" value="1"/>
</dbReference>
<evidence type="ECO:0000256" key="6">
    <source>
        <dbReference type="ARBA" id="ARBA00022643"/>
    </source>
</evidence>
<keyword evidence="12" id="KW-1185">Reference proteome</keyword>
<dbReference type="GO" id="GO:0010181">
    <property type="term" value="F:FMN binding"/>
    <property type="evidence" value="ECO:0007669"/>
    <property type="project" value="InterPro"/>
</dbReference>
<comment type="catalytic activity">
    <reaction evidence="9">
        <text>(6R)-NADPHX = (6S)-NADPHX</text>
        <dbReference type="Rhea" id="RHEA:32227"/>
        <dbReference type="ChEBI" id="CHEBI:64076"/>
        <dbReference type="ChEBI" id="CHEBI:64077"/>
        <dbReference type="EC" id="5.1.99.6"/>
    </reaction>
</comment>
<keyword evidence="5" id="KW-0285">Flavoprotein</keyword>
<dbReference type="InterPro" id="IPR019740">
    <property type="entry name" value="Pyridox_Oxase_CS"/>
</dbReference>
<keyword evidence="6" id="KW-0288">FMN</keyword>
<keyword evidence="7" id="KW-0560">Oxidoreductase</keyword>
<feature type="binding site" evidence="9">
    <location>
        <position position="141"/>
    </location>
    <ligand>
        <name>K(+)</name>
        <dbReference type="ChEBI" id="CHEBI:29103"/>
    </ligand>
</feature>
<comment type="caution">
    <text evidence="9">Lacks conserved residue(s) required for the propagation of feature annotation.</text>
</comment>
<dbReference type="NCBIfam" id="TIGR00197">
    <property type="entry name" value="yjeF_nterm"/>
    <property type="match status" value="1"/>
</dbReference>
<dbReference type="Gene3D" id="3.40.50.10260">
    <property type="entry name" value="YjeF N-terminal domain"/>
    <property type="match status" value="1"/>
</dbReference>
<dbReference type="OrthoDB" id="10064708at2759"/>
<accession>A0A834LNY0</accession>
<gene>
    <name evidence="11" type="ORF">RHSIM_Rhsim06G0074900</name>
</gene>
<evidence type="ECO:0000256" key="9">
    <source>
        <dbReference type="HAMAP-Rule" id="MF_03159"/>
    </source>
</evidence>
<comment type="subunit">
    <text evidence="4">Homodimer.</text>
</comment>
<proteinExistence type="inferred from homology"/>
<dbReference type="Gene3D" id="2.30.110.10">
    <property type="entry name" value="Electron Transport, Fmn-binding Protein, Chain A"/>
    <property type="match status" value="1"/>
</dbReference>
<protein>
    <recommendedName>
        <fullName evidence="9">NAD(P)H-hydrate epimerase</fullName>
        <ecNumber evidence="9">5.1.99.6</ecNumber>
    </recommendedName>
    <alternativeName>
        <fullName evidence="9">NAD(P)HX epimerase</fullName>
    </alternativeName>
</protein>
<comment type="catalytic activity">
    <reaction evidence="9">
        <text>(6R)-NADHX = (6S)-NADHX</text>
        <dbReference type="Rhea" id="RHEA:32215"/>
        <dbReference type="ChEBI" id="CHEBI:64074"/>
        <dbReference type="ChEBI" id="CHEBI:64075"/>
        <dbReference type="EC" id="5.1.99.6"/>
    </reaction>
</comment>
<dbReference type="InterPro" id="IPR011576">
    <property type="entry name" value="Pyridox_Oxase_N"/>
</dbReference>
<comment type="cofactor">
    <cofactor evidence="1">
        <name>FMN</name>
        <dbReference type="ChEBI" id="CHEBI:58210"/>
    </cofactor>
</comment>
<dbReference type="PROSITE" id="PS51385">
    <property type="entry name" value="YJEF_N"/>
    <property type="match status" value="1"/>
</dbReference>
<dbReference type="GO" id="GO:0004733">
    <property type="term" value="F:pyridoxamine phosphate oxidase activity"/>
    <property type="evidence" value="ECO:0007669"/>
    <property type="project" value="InterPro"/>
</dbReference>
<dbReference type="PANTHER" id="PTHR10851">
    <property type="entry name" value="PYRIDOXINE-5-PHOSPHATE OXIDASE"/>
    <property type="match status" value="1"/>
</dbReference>
<dbReference type="HAMAP" id="MF_01966">
    <property type="entry name" value="NADHX_epimerase"/>
    <property type="match status" value="1"/>
</dbReference>
<evidence type="ECO:0000256" key="2">
    <source>
        <dbReference type="ARBA" id="ARBA00004738"/>
    </source>
</evidence>
<dbReference type="UniPathway" id="UPA01068">
    <property type="reaction ID" value="UER00304"/>
</dbReference>
<dbReference type="InterPro" id="IPR012349">
    <property type="entry name" value="Split_barrel_FMN-bd"/>
</dbReference>
<dbReference type="PROSITE" id="PS01064">
    <property type="entry name" value="PYRIDOX_OXIDASE"/>
    <property type="match status" value="1"/>
</dbReference>
<evidence type="ECO:0000256" key="1">
    <source>
        <dbReference type="ARBA" id="ARBA00001917"/>
    </source>
</evidence>
<dbReference type="NCBIfam" id="NF004231">
    <property type="entry name" value="PRK05679.1"/>
    <property type="match status" value="1"/>
</dbReference>
<dbReference type="InterPro" id="IPR004443">
    <property type="entry name" value="YjeF_N_dom"/>
</dbReference>
<keyword evidence="8" id="KW-0664">Pyridoxine biosynthesis</keyword>
<dbReference type="PANTHER" id="PTHR10851:SF0">
    <property type="entry name" value="PYRIDOXINE-5'-PHOSPHATE OXIDASE"/>
    <property type="match status" value="1"/>
</dbReference>
<dbReference type="GO" id="GO:0008615">
    <property type="term" value="P:pyridoxine biosynthetic process"/>
    <property type="evidence" value="ECO:0007669"/>
    <property type="project" value="UniProtKB-KW"/>
</dbReference>
<feature type="domain" description="YjeF N-terminal" evidence="10">
    <location>
        <begin position="26"/>
        <end position="237"/>
    </location>
</feature>
<feature type="binding site" evidence="9">
    <location>
        <position position="178"/>
    </location>
    <ligand>
        <name>(6S)-NADPHX</name>
        <dbReference type="ChEBI" id="CHEBI:64076"/>
    </ligand>
</feature>
<dbReference type="SUPFAM" id="SSF64153">
    <property type="entry name" value="YjeF N-terminal domain-like"/>
    <property type="match status" value="1"/>
</dbReference>
<dbReference type="AlphaFoldDB" id="A0A834LNY0"/>
<comment type="pathway">
    <text evidence="3">Cofactor metabolism; pyridoxal 5'-phosphate salvage; pyridoxal 5'-phosphate from pyridoxine 5'-phosphate: step 1/1.</text>
</comment>
<dbReference type="InterPro" id="IPR036652">
    <property type="entry name" value="YjeF_N_dom_sf"/>
</dbReference>
<evidence type="ECO:0000256" key="7">
    <source>
        <dbReference type="ARBA" id="ARBA00023002"/>
    </source>
</evidence>
<dbReference type="FunFam" id="2.30.110.10:FF:000005">
    <property type="entry name" value="NAD(P)H-hydrate epimerase"/>
    <property type="match status" value="1"/>
</dbReference>
<dbReference type="NCBIfam" id="TIGR00558">
    <property type="entry name" value="pdxH"/>
    <property type="match status" value="1"/>
</dbReference>
<keyword evidence="9" id="KW-0479">Metal-binding</keyword>
<keyword evidence="9" id="KW-0520">NAD</keyword>
<comment type="caution">
    <text evidence="11">The sequence shown here is derived from an EMBL/GenBank/DDBJ whole genome shotgun (WGS) entry which is preliminary data.</text>
</comment>
<keyword evidence="9" id="KW-0413">Isomerase</keyword>
<evidence type="ECO:0000256" key="4">
    <source>
        <dbReference type="ARBA" id="ARBA00011738"/>
    </source>
</evidence>
<evidence type="ECO:0000256" key="8">
    <source>
        <dbReference type="ARBA" id="ARBA00023096"/>
    </source>
</evidence>
<dbReference type="EMBL" id="WJXA01000006">
    <property type="protein sequence ID" value="KAF7142035.1"/>
    <property type="molecule type" value="Genomic_DNA"/>
</dbReference>
<keyword evidence="9" id="KW-0630">Potassium</keyword>
<dbReference type="Pfam" id="PF03853">
    <property type="entry name" value="YjeF_N"/>
    <property type="match status" value="1"/>
</dbReference>
<feature type="binding site" evidence="9">
    <location>
        <position position="77"/>
    </location>
    <ligand>
        <name>K(+)</name>
        <dbReference type="ChEBI" id="CHEBI:29103"/>
    </ligand>
</feature>
<dbReference type="Pfam" id="PF01243">
    <property type="entry name" value="PNPOx_N"/>
    <property type="match status" value="1"/>
</dbReference>
<organism evidence="11 12">
    <name type="scientific">Rhododendron simsii</name>
    <name type="common">Sims's rhododendron</name>
    <dbReference type="NCBI Taxonomy" id="118357"/>
    <lineage>
        <taxon>Eukaryota</taxon>
        <taxon>Viridiplantae</taxon>
        <taxon>Streptophyta</taxon>
        <taxon>Embryophyta</taxon>
        <taxon>Tracheophyta</taxon>
        <taxon>Spermatophyta</taxon>
        <taxon>Magnoliopsida</taxon>
        <taxon>eudicotyledons</taxon>
        <taxon>Gunneridae</taxon>
        <taxon>Pentapetalae</taxon>
        <taxon>asterids</taxon>
        <taxon>Ericales</taxon>
        <taxon>Ericaceae</taxon>
        <taxon>Ericoideae</taxon>
        <taxon>Rhodoreae</taxon>
        <taxon>Rhododendron</taxon>
    </lineage>
</organism>
<feature type="binding site" evidence="9">
    <location>
        <position position="181"/>
    </location>
    <ligand>
        <name>K(+)</name>
        <dbReference type="ChEBI" id="CHEBI:29103"/>
    </ligand>
</feature>
<dbReference type="GO" id="GO:0046872">
    <property type="term" value="F:metal ion binding"/>
    <property type="evidence" value="ECO:0007669"/>
    <property type="project" value="UniProtKB-KW"/>
</dbReference>
<keyword evidence="9" id="KW-0547">Nucleotide-binding</keyword>
<dbReference type="Pfam" id="PF10590">
    <property type="entry name" value="PNP_phzG_C"/>
    <property type="match status" value="1"/>
</dbReference>
<comment type="function">
    <text evidence="9">Catalyzes the epimerization of the S- and R-forms of NAD(P)HX, a damaged form of NAD(P)H that is a result of enzymatic or heat-dependent hydration. This is a prerequisite for the S-specific NAD(P)H-hydrate dehydratase to allow the repair of both epimers of NAD(P)HX.</text>
</comment>
<dbReference type="EC" id="5.1.99.6" evidence="9"/>
<comment type="pathway">
    <text evidence="2">Cofactor metabolism; pyridoxal 5'-phosphate salvage; pyridoxal 5'-phosphate from pyridoxamine 5'-phosphate: step 1/1.</text>
</comment>
<dbReference type="FunFam" id="3.40.50.10260:FF:000006">
    <property type="entry name" value="NAD(P)H-hydrate epimerase"/>
    <property type="match status" value="1"/>
</dbReference>
<dbReference type="InterPro" id="IPR019576">
    <property type="entry name" value="Pyridoxamine_oxidase_dimer_C"/>
</dbReference>
<comment type="similarity">
    <text evidence="9">Belongs to the NnrE/AIBP family.</text>
</comment>
<dbReference type="Proteomes" id="UP000626092">
    <property type="component" value="Unassembled WGS sequence"/>
</dbReference>
<dbReference type="GO" id="GO:0052856">
    <property type="term" value="F:NAD(P)HX epimerase activity"/>
    <property type="evidence" value="ECO:0007669"/>
    <property type="project" value="UniProtKB-UniRule"/>
</dbReference>
<reference evidence="11" key="1">
    <citation type="submission" date="2019-11" db="EMBL/GenBank/DDBJ databases">
        <authorList>
            <person name="Liu Y."/>
            <person name="Hou J."/>
            <person name="Li T.-Q."/>
            <person name="Guan C.-H."/>
            <person name="Wu X."/>
            <person name="Wu H.-Z."/>
            <person name="Ling F."/>
            <person name="Zhang R."/>
            <person name="Shi X.-G."/>
            <person name="Ren J.-P."/>
            <person name="Chen E.-F."/>
            <person name="Sun J.-M."/>
        </authorList>
    </citation>
    <scope>NUCLEOTIDE SEQUENCE</scope>
    <source>
        <strain evidence="11">Adult_tree_wgs_1</strain>
        <tissue evidence="11">Leaves</tissue>
    </source>
</reference>
<name>A0A834LNY0_RHOSS</name>